<name>A0ABS6SMJ0_9SPHN</name>
<evidence type="ECO:0000256" key="1">
    <source>
        <dbReference type="ARBA" id="ARBA00004141"/>
    </source>
</evidence>
<evidence type="ECO:0000256" key="5">
    <source>
        <dbReference type="ARBA" id="ARBA00023136"/>
    </source>
</evidence>
<organism evidence="8 9">
    <name type="scientific">Erythrobacter ani</name>
    <dbReference type="NCBI Taxonomy" id="2827235"/>
    <lineage>
        <taxon>Bacteria</taxon>
        <taxon>Pseudomonadati</taxon>
        <taxon>Pseudomonadota</taxon>
        <taxon>Alphaproteobacteria</taxon>
        <taxon>Sphingomonadales</taxon>
        <taxon>Erythrobacteraceae</taxon>
        <taxon>Erythrobacter/Porphyrobacter group</taxon>
        <taxon>Erythrobacter</taxon>
    </lineage>
</organism>
<feature type="region of interest" description="Disordered" evidence="6">
    <location>
        <begin position="357"/>
        <end position="398"/>
    </location>
</feature>
<evidence type="ECO:0000256" key="7">
    <source>
        <dbReference type="SAM" id="Phobius"/>
    </source>
</evidence>
<feature type="transmembrane region" description="Helical" evidence="7">
    <location>
        <begin position="41"/>
        <end position="63"/>
    </location>
</feature>
<evidence type="ECO:0000256" key="3">
    <source>
        <dbReference type="ARBA" id="ARBA00022692"/>
    </source>
</evidence>
<dbReference type="RefSeq" id="WP_218316881.1">
    <property type="nucleotide sequence ID" value="NZ_JAGSPB010000002.1"/>
</dbReference>
<protein>
    <submittedName>
        <fullName evidence="8">Type IV secretion system protein</fullName>
    </submittedName>
</protein>
<keyword evidence="5 7" id="KW-0472">Membrane</keyword>
<evidence type="ECO:0000256" key="6">
    <source>
        <dbReference type="SAM" id="MobiDB-lite"/>
    </source>
</evidence>
<comment type="similarity">
    <text evidence="2">Belongs to the TrbL/VirB6 family.</text>
</comment>
<evidence type="ECO:0000313" key="9">
    <source>
        <dbReference type="Proteomes" id="UP000699975"/>
    </source>
</evidence>
<keyword evidence="9" id="KW-1185">Reference proteome</keyword>
<evidence type="ECO:0000256" key="2">
    <source>
        <dbReference type="ARBA" id="ARBA00007802"/>
    </source>
</evidence>
<keyword evidence="3 7" id="KW-0812">Transmembrane</keyword>
<evidence type="ECO:0000313" key="8">
    <source>
        <dbReference type="EMBL" id="MBV7266260.1"/>
    </source>
</evidence>
<sequence length="398" mass="41865">MPCGAIITGDEFLLRILGHIDCQAQVIGSYGYQALGEPGSLASTLVAGLLTLFIALFGIRLLFGPPPAARDVVVDLLKIGIVLTLAFSWPAFRTVVYDVTLNAPAEIGSLIEAGSGNRVTAPFANRLQQTDNAIVRLTEAGAGRNTGALIDSNRPGGTFEGSALKDEESFGTARLLYLASVTGTLALLRIAAGVLLALTPIVAGLYFFQQSRGIFGGWLKGLVFTIAGSIGATIVLSVELAILNPFLSDALSVRALGYATPSAPTELFAIVLAFTVVKLLMLWLLAKVVFHRGWLTLPDIPALPAITVLPSTGAPTALPAQSQTIIRAESISNTIESSVRRERTSVGERMVTSGVQGPAVLASPTGAGDAQTQARLGNSYRRSTLRASHSTKRRDNRS</sequence>
<proteinExistence type="inferred from homology"/>
<feature type="transmembrane region" description="Helical" evidence="7">
    <location>
        <begin position="267"/>
        <end position="286"/>
    </location>
</feature>
<comment type="caution">
    <text evidence="8">The sequence shown here is derived from an EMBL/GenBank/DDBJ whole genome shotgun (WGS) entry which is preliminary data.</text>
</comment>
<feature type="transmembrane region" description="Helical" evidence="7">
    <location>
        <begin position="186"/>
        <end position="209"/>
    </location>
</feature>
<gene>
    <name evidence="8" type="ORF">KCG45_08725</name>
</gene>
<dbReference type="EMBL" id="JAGSPB010000002">
    <property type="protein sequence ID" value="MBV7266260.1"/>
    <property type="molecule type" value="Genomic_DNA"/>
</dbReference>
<evidence type="ECO:0000256" key="4">
    <source>
        <dbReference type="ARBA" id="ARBA00022989"/>
    </source>
</evidence>
<reference evidence="8 9" key="1">
    <citation type="submission" date="2021-04" db="EMBL/GenBank/DDBJ databases">
        <authorList>
            <person name="Pira H."/>
            <person name="Risdian C."/>
            <person name="Wink J."/>
        </authorList>
    </citation>
    <scope>NUCLEOTIDE SEQUENCE [LARGE SCALE GENOMIC DNA]</scope>
    <source>
        <strain evidence="8 9">WH131</strain>
    </source>
</reference>
<dbReference type="InterPro" id="IPR007688">
    <property type="entry name" value="Conjugal_tfr_TrbL/VirB6"/>
</dbReference>
<dbReference type="Pfam" id="PF04610">
    <property type="entry name" value="TrbL"/>
    <property type="match status" value="1"/>
</dbReference>
<dbReference type="Proteomes" id="UP000699975">
    <property type="component" value="Unassembled WGS sequence"/>
</dbReference>
<keyword evidence="4 7" id="KW-1133">Transmembrane helix</keyword>
<accession>A0ABS6SMJ0</accession>
<comment type="subcellular location">
    <subcellularLocation>
        <location evidence="1">Membrane</location>
        <topology evidence="1">Multi-pass membrane protein</topology>
    </subcellularLocation>
</comment>
<feature type="compositionally biased region" description="Basic residues" evidence="6">
    <location>
        <begin position="389"/>
        <end position="398"/>
    </location>
</feature>
<feature type="compositionally biased region" description="Polar residues" evidence="6">
    <location>
        <begin position="370"/>
        <end position="388"/>
    </location>
</feature>
<feature type="transmembrane region" description="Helical" evidence="7">
    <location>
        <begin position="221"/>
        <end position="247"/>
    </location>
</feature>
<feature type="transmembrane region" description="Helical" evidence="7">
    <location>
        <begin position="72"/>
        <end position="92"/>
    </location>
</feature>